<evidence type="ECO:0000256" key="10">
    <source>
        <dbReference type="ARBA" id="ARBA00049494"/>
    </source>
</evidence>
<evidence type="ECO:0000256" key="6">
    <source>
        <dbReference type="ARBA" id="ARBA00022695"/>
    </source>
</evidence>
<dbReference type="EMBL" id="LR215024">
    <property type="protein sequence ID" value="VEU70271.1"/>
    <property type="molecule type" value="Genomic_DNA"/>
</dbReference>
<evidence type="ECO:0000256" key="3">
    <source>
        <dbReference type="ARBA" id="ARBA00022630"/>
    </source>
</evidence>
<comment type="pathway">
    <text evidence="1">Cofactor biosynthesis; FAD biosynthesis; FAD from FMN: step 1/1.</text>
</comment>
<dbReference type="GO" id="GO:0016301">
    <property type="term" value="F:kinase activity"/>
    <property type="evidence" value="ECO:0007669"/>
    <property type="project" value="UniProtKB-KW"/>
</dbReference>
<dbReference type="GO" id="GO:0009231">
    <property type="term" value="P:riboflavin biosynthetic process"/>
    <property type="evidence" value="ECO:0007669"/>
    <property type="project" value="InterPro"/>
</dbReference>
<dbReference type="GO" id="GO:0005524">
    <property type="term" value="F:ATP binding"/>
    <property type="evidence" value="ECO:0007669"/>
    <property type="project" value="UniProtKB-KW"/>
</dbReference>
<keyword evidence="7" id="KW-0547">Nucleotide-binding</keyword>
<evidence type="ECO:0000256" key="1">
    <source>
        <dbReference type="ARBA" id="ARBA00004726"/>
    </source>
</evidence>
<name>A0A449AUT5_9BACT</name>
<comment type="catalytic activity">
    <reaction evidence="10">
        <text>FMN + ATP + H(+) = FAD + diphosphate</text>
        <dbReference type="Rhea" id="RHEA:17237"/>
        <dbReference type="ChEBI" id="CHEBI:15378"/>
        <dbReference type="ChEBI" id="CHEBI:30616"/>
        <dbReference type="ChEBI" id="CHEBI:33019"/>
        <dbReference type="ChEBI" id="CHEBI:57692"/>
        <dbReference type="ChEBI" id="CHEBI:58210"/>
        <dbReference type="EC" id="2.7.7.2"/>
    </reaction>
</comment>
<dbReference type="GO" id="GO:0006747">
    <property type="term" value="P:FAD biosynthetic process"/>
    <property type="evidence" value="ECO:0007669"/>
    <property type="project" value="UniProtKB-UniPathway"/>
</dbReference>
<dbReference type="RefSeq" id="WP_052353024.1">
    <property type="nucleotide sequence ID" value="NZ_LR215024.1"/>
</dbReference>
<sequence>MSKKDKVIIYQFDEFVPKQNDNFMIGAFESFHIGHQTIYNEMLKKKSNGRKVLITFNNDDLPISKSQAFTDRTAKYWSLAQLEFDCIVELNFSKIGLMQPEQFLQKLTNNLPVNIFVGEDFKFGKGASATSHDIAKFLPLANVYIIQLLKQTGIKISTSLLKEKLLFGEIEDLNKYLVNNYTISFKISNIDPNTVMRDNLKYTQIHPGIYCGIFYDQKYAFYGLLHINTKQKWEYILVDNEEYEPSKNQFLYFEFDSEIRLIKSHLDDEIKSIDIEKTREKFTF</sequence>
<evidence type="ECO:0000256" key="5">
    <source>
        <dbReference type="ARBA" id="ARBA00022679"/>
    </source>
</evidence>
<keyword evidence="6" id="KW-0548">Nucleotidyltransferase</keyword>
<evidence type="ECO:0000256" key="4">
    <source>
        <dbReference type="ARBA" id="ARBA00022643"/>
    </source>
</evidence>
<evidence type="ECO:0000256" key="8">
    <source>
        <dbReference type="ARBA" id="ARBA00022827"/>
    </source>
</evidence>
<evidence type="ECO:0000256" key="2">
    <source>
        <dbReference type="ARBA" id="ARBA00012393"/>
    </source>
</evidence>
<accession>A0A449AUT5</accession>
<keyword evidence="12" id="KW-0418">Kinase</keyword>
<keyword evidence="8" id="KW-0274">FAD</keyword>
<dbReference type="AlphaFoldDB" id="A0A449AUT5"/>
<dbReference type="KEGG" id="mgly:NCTC10194_00275"/>
<keyword evidence="5 12" id="KW-0808">Transferase</keyword>
<dbReference type="NCBIfam" id="NF045965">
    <property type="entry name" value="RibF_rel"/>
    <property type="match status" value="1"/>
</dbReference>
<dbReference type="EC" id="2.7.7.2" evidence="2"/>
<keyword evidence="13" id="KW-1185">Reference proteome</keyword>
<evidence type="ECO:0000256" key="9">
    <source>
        <dbReference type="ARBA" id="ARBA00022840"/>
    </source>
</evidence>
<dbReference type="SUPFAM" id="SSF52374">
    <property type="entry name" value="Nucleotidylyl transferase"/>
    <property type="match status" value="1"/>
</dbReference>
<keyword evidence="3" id="KW-0285">Flavoprotein</keyword>
<dbReference type="UniPathway" id="UPA00277">
    <property type="reaction ID" value="UER00407"/>
</dbReference>
<keyword evidence="9" id="KW-0067">ATP-binding</keyword>
<dbReference type="Pfam" id="PF06574">
    <property type="entry name" value="FAD_syn"/>
    <property type="match status" value="1"/>
</dbReference>
<evidence type="ECO:0000313" key="12">
    <source>
        <dbReference type="EMBL" id="VEU70271.1"/>
    </source>
</evidence>
<dbReference type="InterPro" id="IPR015864">
    <property type="entry name" value="FAD_synthase"/>
</dbReference>
<dbReference type="Gene3D" id="3.40.50.620">
    <property type="entry name" value="HUPs"/>
    <property type="match status" value="1"/>
</dbReference>
<evidence type="ECO:0000259" key="11">
    <source>
        <dbReference type="Pfam" id="PF06574"/>
    </source>
</evidence>
<evidence type="ECO:0000256" key="7">
    <source>
        <dbReference type="ARBA" id="ARBA00022741"/>
    </source>
</evidence>
<gene>
    <name evidence="12" type="primary">ribF</name>
    <name evidence="12" type="ORF">NCTC10194_00275</name>
</gene>
<reference evidence="12 13" key="1">
    <citation type="submission" date="2019-01" db="EMBL/GenBank/DDBJ databases">
        <authorList>
            <consortium name="Pathogen Informatics"/>
        </authorList>
    </citation>
    <scope>NUCLEOTIDE SEQUENCE [LARGE SCALE GENOMIC DNA]</scope>
    <source>
        <strain evidence="12 13">NCTC10194</strain>
    </source>
</reference>
<dbReference type="InterPro" id="IPR014729">
    <property type="entry name" value="Rossmann-like_a/b/a_fold"/>
</dbReference>
<proteinExistence type="predicted"/>
<evidence type="ECO:0000313" key="13">
    <source>
        <dbReference type="Proteomes" id="UP000290815"/>
    </source>
</evidence>
<feature type="domain" description="FAD synthetase" evidence="11">
    <location>
        <begin position="23"/>
        <end position="159"/>
    </location>
</feature>
<organism evidence="12 13">
    <name type="scientific">Mycoplasmopsis glycophila</name>
    <dbReference type="NCBI Taxonomy" id="171285"/>
    <lineage>
        <taxon>Bacteria</taxon>
        <taxon>Bacillati</taxon>
        <taxon>Mycoplasmatota</taxon>
        <taxon>Mycoplasmoidales</taxon>
        <taxon>Metamycoplasmataceae</taxon>
        <taxon>Mycoplasmopsis</taxon>
    </lineage>
</organism>
<keyword evidence="4" id="KW-0288">FMN</keyword>
<protein>
    <recommendedName>
        <fullName evidence="2">FAD synthase</fullName>
        <ecNumber evidence="2">2.7.7.2</ecNumber>
    </recommendedName>
</protein>
<dbReference type="Proteomes" id="UP000290815">
    <property type="component" value="Chromosome"/>
</dbReference>
<dbReference type="GO" id="GO:0003919">
    <property type="term" value="F:FMN adenylyltransferase activity"/>
    <property type="evidence" value="ECO:0007669"/>
    <property type="project" value="UniProtKB-EC"/>
</dbReference>